<dbReference type="EC" id="2.3.2.27" evidence="4"/>
<evidence type="ECO:0000256" key="2">
    <source>
        <dbReference type="ARBA" id="ARBA00004167"/>
    </source>
</evidence>
<evidence type="ECO:0000256" key="14">
    <source>
        <dbReference type="PROSITE-ProRule" id="PRU00175"/>
    </source>
</evidence>
<feature type="domain" description="RING-type" evidence="17">
    <location>
        <begin position="101"/>
        <end position="143"/>
    </location>
</feature>
<dbReference type="GO" id="GO:0016020">
    <property type="term" value="C:membrane"/>
    <property type="evidence" value="ECO:0007669"/>
    <property type="project" value="UniProtKB-SubCell"/>
</dbReference>
<evidence type="ECO:0000256" key="6">
    <source>
        <dbReference type="ARBA" id="ARBA00022692"/>
    </source>
</evidence>
<keyword evidence="12 16" id="KW-0472">Membrane</keyword>
<comment type="subcellular location">
    <subcellularLocation>
        <location evidence="2">Membrane</location>
        <topology evidence="2">Single-pass membrane protein</topology>
    </subcellularLocation>
</comment>
<keyword evidence="8 14" id="KW-0863">Zinc-finger</keyword>
<keyword evidence="10" id="KW-0862">Zinc</keyword>
<evidence type="ECO:0000256" key="11">
    <source>
        <dbReference type="ARBA" id="ARBA00022989"/>
    </source>
</evidence>
<dbReference type="PANTHER" id="PTHR14155:SF521">
    <property type="entry name" value="RING-H2 FINGER PROTEIN ATL30"/>
    <property type="match status" value="1"/>
</dbReference>
<name>A0A835TK75_9ROSI</name>
<dbReference type="InterPro" id="IPR013083">
    <property type="entry name" value="Znf_RING/FYVE/PHD"/>
</dbReference>
<keyword evidence="5" id="KW-0808">Transferase</keyword>
<gene>
    <name evidence="18" type="ORF">SADUNF_Sadunf01G0114900</name>
</gene>
<comment type="pathway">
    <text evidence="3">Protein modification; protein ubiquitination.</text>
</comment>
<dbReference type="OrthoDB" id="9984778at2759"/>
<evidence type="ECO:0000256" key="15">
    <source>
        <dbReference type="SAM" id="MobiDB-lite"/>
    </source>
</evidence>
<evidence type="ECO:0000313" key="19">
    <source>
        <dbReference type="Proteomes" id="UP000657918"/>
    </source>
</evidence>
<sequence length="419" mass="46706">MSSNSSSYPTTLSIGSPAITLLVTVILLVLFFIGFFSICFYRCVMEGIVHSWHLRQSSLGLVNPTSSKENPGLDSAQIQLFPTFTYSSVKDFRREQYGLECAICLAEFSDEDLLRLLTVCYHVFHQECIDLWLESHKTCPVCRRDLDLPKEALEKARIGDHRAAINVHDTIETNALLEHAISIHVREDSGEEGRGSSTQGVDRQNEGHEKIPGMPRSHSTGHSILATREEEDRYTLRLMERVQCNLAYVTLVFDENFQVLAMLILSDIAAGFYAIADNTYLIRGKLRQHPRLFSKFTNSKPFDLPSASLITTPLYSSHSFAAKSNTDLDVRSSSFYTAACAIWVPHPLPTASLSFLTCAETLPAVLIAPMIIGKPTVRREMALEALSSSELLNFIIYDIIPATPYNCHASLETAVFGFG</sequence>
<evidence type="ECO:0000256" key="16">
    <source>
        <dbReference type="SAM" id="Phobius"/>
    </source>
</evidence>
<evidence type="ECO:0000256" key="12">
    <source>
        <dbReference type="ARBA" id="ARBA00023136"/>
    </source>
</evidence>
<dbReference type="SUPFAM" id="SSF57850">
    <property type="entry name" value="RING/U-box"/>
    <property type="match status" value="1"/>
</dbReference>
<keyword evidence="19" id="KW-1185">Reference proteome</keyword>
<evidence type="ECO:0000256" key="7">
    <source>
        <dbReference type="ARBA" id="ARBA00022723"/>
    </source>
</evidence>
<keyword evidence="11 16" id="KW-1133">Transmembrane helix</keyword>
<evidence type="ECO:0000256" key="13">
    <source>
        <dbReference type="ARBA" id="ARBA00024209"/>
    </source>
</evidence>
<proteinExistence type="inferred from homology"/>
<dbReference type="GO" id="GO:0008270">
    <property type="term" value="F:zinc ion binding"/>
    <property type="evidence" value="ECO:0007669"/>
    <property type="project" value="UniProtKB-KW"/>
</dbReference>
<dbReference type="CDD" id="cd16461">
    <property type="entry name" value="RING-H2_EL5-like"/>
    <property type="match status" value="1"/>
</dbReference>
<evidence type="ECO:0000256" key="4">
    <source>
        <dbReference type="ARBA" id="ARBA00012483"/>
    </source>
</evidence>
<evidence type="ECO:0000256" key="1">
    <source>
        <dbReference type="ARBA" id="ARBA00000900"/>
    </source>
</evidence>
<dbReference type="Pfam" id="PF13639">
    <property type="entry name" value="zf-RING_2"/>
    <property type="match status" value="1"/>
</dbReference>
<dbReference type="EMBL" id="JADGMS010000001">
    <property type="protein sequence ID" value="KAF9689656.1"/>
    <property type="molecule type" value="Genomic_DNA"/>
</dbReference>
<dbReference type="InterPro" id="IPR053238">
    <property type="entry name" value="RING-H2_zinc_finger"/>
</dbReference>
<evidence type="ECO:0000256" key="9">
    <source>
        <dbReference type="ARBA" id="ARBA00022786"/>
    </source>
</evidence>
<comment type="catalytic activity">
    <reaction evidence="1">
        <text>S-ubiquitinyl-[E2 ubiquitin-conjugating enzyme]-L-cysteine + [acceptor protein]-L-lysine = [E2 ubiquitin-conjugating enzyme]-L-cysteine + N(6)-ubiquitinyl-[acceptor protein]-L-lysine.</text>
        <dbReference type="EC" id="2.3.2.27"/>
    </reaction>
</comment>
<dbReference type="AlphaFoldDB" id="A0A835TK75"/>
<dbReference type="Proteomes" id="UP000657918">
    <property type="component" value="Unassembled WGS sequence"/>
</dbReference>
<evidence type="ECO:0000259" key="17">
    <source>
        <dbReference type="PROSITE" id="PS50089"/>
    </source>
</evidence>
<evidence type="ECO:0000256" key="8">
    <source>
        <dbReference type="ARBA" id="ARBA00022771"/>
    </source>
</evidence>
<keyword evidence="7" id="KW-0479">Metal-binding</keyword>
<accession>A0A835TK75</accession>
<evidence type="ECO:0000313" key="18">
    <source>
        <dbReference type="EMBL" id="KAF9689656.1"/>
    </source>
</evidence>
<keyword evidence="6 16" id="KW-0812">Transmembrane</keyword>
<evidence type="ECO:0000256" key="3">
    <source>
        <dbReference type="ARBA" id="ARBA00004906"/>
    </source>
</evidence>
<dbReference type="GO" id="GO:0061630">
    <property type="term" value="F:ubiquitin protein ligase activity"/>
    <property type="evidence" value="ECO:0007669"/>
    <property type="project" value="UniProtKB-EC"/>
</dbReference>
<dbReference type="FunFam" id="3.30.40.10:FF:000187">
    <property type="entry name" value="E3 ubiquitin-protein ligase ATL6"/>
    <property type="match status" value="1"/>
</dbReference>
<protein>
    <recommendedName>
        <fullName evidence="4">RING-type E3 ubiquitin transferase</fullName>
        <ecNumber evidence="4">2.3.2.27</ecNumber>
    </recommendedName>
</protein>
<comment type="similarity">
    <text evidence="13">Belongs to the RING-type zinc finger family. ATL subfamily.</text>
</comment>
<feature type="region of interest" description="Disordered" evidence="15">
    <location>
        <begin position="187"/>
        <end position="220"/>
    </location>
</feature>
<dbReference type="PROSITE" id="PS50089">
    <property type="entry name" value="ZF_RING_2"/>
    <property type="match status" value="1"/>
</dbReference>
<organism evidence="18 19">
    <name type="scientific">Salix dunnii</name>
    <dbReference type="NCBI Taxonomy" id="1413687"/>
    <lineage>
        <taxon>Eukaryota</taxon>
        <taxon>Viridiplantae</taxon>
        <taxon>Streptophyta</taxon>
        <taxon>Embryophyta</taxon>
        <taxon>Tracheophyta</taxon>
        <taxon>Spermatophyta</taxon>
        <taxon>Magnoliopsida</taxon>
        <taxon>eudicotyledons</taxon>
        <taxon>Gunneridae</taxon>
        <taxon>Pentapetalae</taxon>
        <taxon>rosids</taxon>
        <taxon>fabids</taxon>
        <taxon>Malpighiales</taxon>
        <taxon>Salicaceae</taxon>
        <taxon>Saliceae</taxon>
        <taxon>Salix</taxon>
    </lineage>
</organism>
<dbReference type="PANTHER" id="PTHR14155">
    <property type="entry name" value="RING FINGER DOMAIN-CONTAINING"/>
    <property type="match status" value="1"/>
</dbReference>
<dbReference type="SMART" id="SM00184">
    <property type="entry name" value="RING"/>
    <property type="match status" value="1"/>
</dbReference>
<keyword evidence="9" id="KW-0833">Ubl conjugation pathway</keyword>
<dbReference type="Gene3D" id="3.30.40.10">
    <property type="entry name" value="Zinc/RING finger domain, C3HC4 (zinc finger)"/>
    <property type="match status" value="1"/>
</dbReference>
<evidence type="ECO:0000256" key="10">
    <source>
        <dbReference type="ARBA" id="ARBA00022833"/>
    </source>
</evidence>
<reference evidence="18 19" key="1">
    <citation type="submission" date="2020-10" db="EMBL/GenBank/DDBJ databases">
        <title>Plant Genome Project.</title>
        <authorList>
            <person name="Zhang R.-G."/>
        </authorList>
    </citation>
    <scope>NUCLEOTIDE SEQUENCE [LARGE SCALE GENOMIC DNA]</scope>
    <source>
        <strain evidence="18">FAFU-HL-1</strain>
        <tissue evidence="18">Leaf</tissue>
    </source>
</reference>
<dbReference type="InterPro" id="IPR001841">
    <property type="entry name" value="Znf_RING"/>
</dbReference>
<feature type="transmembrane region" description="Helical" evidence="16">
    <location>
        <begin position="20"/>
        <end position="41"/>
    </location>
</feature>
<evidence type="ECO:0000256" key="5">
    <source>
        <dbReference type="ARBA" id="ARBA00022679"/>
    </source>
</evidence>
<comment type="caution">
    <text evidence="18">The sequence shown here is derived from an EMBL/GenBank/DDBJ whole genome shotgun (WGS) entry which is preliminary data.</text>
</comment>